<reference evidence="3" key="2">
    <citation type="submission" date="2023-05" db="EMBL/GenBank/DDBJ databases">
        <authorList>
            <consortium name="Lawrence Berkeley National Laboratory"/>
            <person name="Steindorff A."/>
            <person name="Hensen N."/>
            <person name="Bonometti L."/>
            <person name="Westerberg I."/>
            <person name="Brannstrom I.O."/>
            <person name="Guillou S."/>
            <person name="Cros-Aarteil S."/>
            <person name="Calhoun S."/>
            <person name="Haridas S."/>
            <person name="Kuo A."/>
            <person name="Mondo S."/>
            <person name="Pangilinan J."/>
            <person name="Riley R."/>
            <person name="Labutti K."/>
            <person name="Andreopoulos B."/>
            <person name="Lipzen A."/>
            <person name="Chen C."/>
            <person name="Yanf M."/>
            <person name="Daum C."/>
            <person name="Ng V."/>
            <person name="Clum A."/>
            <person name="Ohm R."/>
            <person name="Martin F."/>
            <person name="Silar P."/>
            <person name="Natvig D."/>
            <person name="Lalanne C."/>
            <person name="Gautier V."/>
            <person name="Ament-Velasquez S.L."/>
            <person name="Kruys A."/>
            <person name="Hutchinson M.I."/>
            <person name="Powell A.J."/>
            <person name="Barry K."/>
            <person name="Miller A.N."/>
            <person name="Grigoriev I.V."/>
            <person name="Debuchy R."/>
            <person name="Gladieux P."/>
            <person name="Thoren M.H."/>
            <person name="Johannesson H."/>
        </authorList>
    </citation>
    <scope>NUCLEOTIDE SEQUENCE</scope>
    <source>
        <strain evidence="3">PSN293</strain>
    </source>
</reference>
<evidence type="ECO:0000256" key="2">
    <source>
        <dbReference type="SAM" id="SignalP"/>
    </source>
</evidence>
<comment type="caution">
    <text evidence="3">The sequence shown here is derived from an EMBL/GenBank/DDBJ whole genome shotgun (WGS) entry which is preliminary data.</text>
</comment>
<gene>
    <name evidence="3" type="ORF">QBC37DRAFT_43810</name>
</gene>
<reference evidence="3" key="1">
    <citation type="journal article" date="2023" name="Mol. Phylogenet. Evol.">
        <title>Genome-scale phylogeny and comparative genomics of the fungal order Sordariales.</title>
        <authorList>
            <person name="Hensen N."/>
            <person name="Bonometti L."/>
            <person name="Westerberg I."/>
            <person name="Brannstrom I.O."/>
            <person name="Guillou S."/>
            <person name="Cros-Aarteil S."/>
            <person name="Calhoun S."/>
            <person name="Haridas S."/>
            <person name="Kuo A."/>
            <person name="Mondo S."/>
            <person name="Pangilinan J."/>
            <person name="Riley R."/>
            <person name="LaButti K."/>
            <person name="Andreopoulos B."/>
            <person name="Lipzen A."/>
            <person name="Chen C."/>
            <person name="Yan M."/>
            <person name="Daum C."/>
            <person name="Ng V."/>
            <person name="Clum A."/>
            <person name="Steindorff A."/>
            <person name="Ohm R.A."/>
            <person name="Martin F."/>
            <person name="Silar P."/>
            <person name="Natvig D.O."/>
            <person name="Lalanne C."/>
            <person name="Gautier V."/>
            <person name="Ament-Velasquez S.L."/>
            <person name="Kruys A."/>
            <person name="Hutchinson M.I."/>
            <person name="Powell A.J."/>
            <person name="Barry K."/>
            <person name="Miller A.N."/>
            <person name="Grigoriev I.V."/>
            <person name="Debuchy R."/>
            <person name="Gladieux P."/>
            <person name="Hiltunen Thoren M."/>
            <person name="Johannesson H."/>
        </authorList>
    </citation>
    <scope>NUCLEOTIDE SEQUENCE</scope>
    <source>
        <strain evidence="3">PSN293</strain>
    </source>
</reference>
<feature type="compositionally biased region" description="Low complexity" evidence="1">
    <location>
        <begin position="42"/>
        <end position="59"/>
    </location>
</feature>
<dbReference type="AlphaFoldDB" id="A0AAN7B4S6"/>
<proteinExistence type="predicted"/>
<dbReference type="EMBL" id="MU858188">
    <property type="protein sequence ID" value="KAK4209992.1"/>
    <property type="molecule type" value="Genomic_DNA"/>
</dbReference>
<evidence type="ECO:0000313" key="3">
    <source>
        <dbReference type="EMBL" id="KAK4209992.1"/>
    </source>
</evidence>
<dbReference type="Proteomes" id="UP001301769">
    <property type="component" value="Unassembled WGS sequence"/>
</dbReference>
<feature type="region of interest" description="Disordered" evidence="1">
    <location>
        <begin position="32"/>
        <end position="65"/>
    </location>
</feature>
<name>A0AAN7B4S6_9PEZI</name>
<feature type="chain" id="PRO_5043014427" evidence="2">
    <location>
        <begin position="19"/>
        <end position="295"/>
    </location>
</feature>
<protein>
    <submittedName>
        <fullName evidence="3">Uncharacterized protein</fullName>
    </submittedName>
</protein>
<keyword evidence="4" id="KW-1185">Reference proteome</keyword>
<organism evidence="3 4">
    <name type="scientific">Rhypophila decipiens</name>
    <dbReference type="NCBI Taxonomy" id="261697"/>
    <lineage>
        <taxon>Eukaryota</taxon>
        <taxon>Fungi</taxon>
        <taxon>Dikarya</taxon>
        <taxon>Ascomycota</taxon>
        <taxon>Pezizomycotina</taxon>
        <taxon>Sordariomycetes</taxon>
        <taxon>Sordariomycetidae</taxon>
        <taxon>Sordariales</taxon>
        <taxon>Naviculisporaceae</taxon>
        <taxon>Rhypophila</taxon>
    </lineage>
</organism>
<sequence>MTISKLAILSALLAGVTASPLLPPAARGNLNDEKVLPGQTEPAVTGLPVPAGAAPLPHAHPTRLEPGHATHKLLVPRPSQTAPAALVPRLDIMPASTAMPEPNIGFVPAPGCTSTLSEGRLAVPCPWDYTTTIYPFTTTLYKSVDCDGCDQLRVIKEWYFCPNQRIEGTKTVATPSTIWSTVCESSIVLKRDQAVATAAAAAEEPVVTNPADLKRNPGRTPQADLACPTTYVVQPEKSAGKTMTKYSKFTTTTIYLDCKGCPLTLSTALVGYGPPNGFTKTTTLPVGVTTTYACY</sequence>
<evidence type="ECO:0000313" key="4">
    <source>
        <dbReference type="Proteomes" id="UP001301769"/>
    </source>
</evidence>
<feature type="signal peptide" evidence="2">
    <location>
        <begin position="1"/>
        <end position="18"/>
    </location>
</feature>
<accession>A0AAN7B4S6</accession>
<keyword evidence="2" id="KW-0732">Signal</keyword>
<evidence type="ECO:0000256" key="1">
    <source>
        <dbReference type="SAM" id="MobiDB-lite"/>
    </source>
</evidence>